<organism evidence="1 2">
    <name type="scientific">Glomus cerebriforme</name>
    <dbReference type="NCBI Taxonomy" id="658196"/>
    <lineage>
        <taxon>Eukaryota</taxon>
        <taxon>Fungi</taxon>
        <taxon>Fungi incertae sedis</taxon>
        <taxon>Mucoromycota</taxon>
        <taxon>Glomeromycotina</taxon>
        <taxon>Glomeromycetes</taxon>
        <taxon>Glomerales</taxon>
        <taxon>Glomeraceae</taxon>
        <taxon>Glomus</taxon>
    </lineage>
</organism>
<reference evidence="1 2" key="1">
    <citation type="submission" date="2018-06" db="EMBL/GenBank/DDBJ databases">
        <title>Comparative genomics reveals the genomic features of Rhizophagus irregularis, R. cerebriforme, R. diaphanum and Gigaspora rosea, and their symbiotic lifestyle signature.</title>
        <authorList>
            <person name="Morin E."/>
            <person name="San Clemente H."/>
            <person name="Chen E.C.H."/>
            <person name="De La Providencia I."/>
            <person name="Hainaut M."/>
            <person name="Kuo A."/>
            <person name="Kohler A."/>
            <person name="Murat C."/>
            <person name="Tang N."/>
            <person name="Roy S."/>
            <person name="Loubradou J."/>
            <person name="Henrissat B."/>
            <person name="Grigoriev I.V."/>
            <person name="Corradi N."/>
            <person name="Roux C."/>
            <person name="Martin F.M."/>
        </authorList>
    </citation>
    <scope>NUCLEOTIDE SEQUENCE [LARGE SCALE GENOMIC DNA]</scope>
    <source>
        <strain evidence="1 2">DAOM 227022</strain>
    </source>
</reference>
<name>A0A397SEU9_9GLOM</name>
<accession>A0A397SEU9</accession>
<dbReference type="AlphaFoldDB" id="A0A397SEU9"/>
<evidence type="ECO:0000313" key="1">
    <source>
        <dbReference type="EMBL" id="RIA84518.1"/>
    </source>
</evidence>
<dbReference type="EMBL" id="QKYT01000487">
    <property type="protein sequence ID" value="RIA84518.1"/>
    <property type="molecule type" value="Genomic_DNA"/>
</dbReference>
<gene>
    <name evidence="1" type="ORF">C1645_832146</name>
</gene>
<dbReference type="OrthoDB" id="2357743at2759"/>
<keyword evidence="2" id="KW-1185">Reference proteome</keyword>
<proteinExistence type="predicted"/>
<evidence type="ECO:0000313" key="2">
    <source>
        <dbReference type="Proteomes" id="UP000265703"/>
    </source>
</evidence>
<sequence>KTIEAQVAEERKHIKDEYDALKSRLESEYNKCMVDMKQTTYSFKHQLESQHESRSAELDRQYKSRISALDKSNVVKDKEIGRLSASLSRSKNEIKDLKHALSSVKNTIKIMDDIIFAKDQAIITYYDGFRSIKPSYIDNTIEPAIFYEKDAKIIWNGWHDDAKDDLNIRKKYTFRTRV</sequence>
<comment type="caution">
    <text evidence="1">The sequence shown here is derived from an EMBL/GenBank/DDBJ whole genome shotgun (WGS) entry which is preliminary data.</text>
</comment>
<dbReference type="Proteomes" id="UP000265703">
    <property type="component" value="Unassembled WGS sequence"/>
</dbReference>
<protein>
    <submittedName>
        <fullName evidence="1">Uncharacterized protein</fullName>
    </submittedName>
</protein>
<feature type="non-terminal residue" evidence="1">
    <location>
        <position position="1"/>
    </location>
</feature>